<evidence type="ECO:0000313" key="1">
    <source>
        <dbReference type="EMBL" id="DAD52504.1"/>
    </source>
</evidence>
<dbReference type="RefSeq" id="YP_010770249.1">
    <property type="nucleotide sequence ID" value="NC_074209.1"/>
</dbReference>
<reference evidence="1" key="1">
    <citation type="submission" date="2020-09" db="EMBL/GenBank/DDBJ databases">
        <title>Leviviricetes taxonomy.</title>
        <authorList>
            <person name="Stockdale S.R."/>
            <person name="Callanan J."/>
            <person name="Adriaenssens E.M."/>
            <person name="Kuhn J.H."/>
            <person name="Rumnieks J."/>
            <person name="Shkoporov A."/>
            <person name="Draper L.A."/>
            <person name="Ross P."/>
            <person name="Hill C."/>
        </authorList>
    </citation>
    <scope>NUCLEOTIDE SEQUENCE</scope>
</reference>
<protein>
    <submittedName>
        <fullName evidence="1">Maturation protein</fullName>
    </submittedName>
</protein>
<dbReference type="EMBL" id="BK014124">
    <property type="protein sequence ID" value="DAD52504.1"/>
    <property type="molecule type" value="Genomic_RNA"/>
</dbReference>
<proteinExistence type="predicted"/>
<sequence>MPSQLNPYRIQQVRQRRIPPFGIGSTYRPFKREYVNTSPRDGYVNWEGRQITVSEGHPFHSMRGELGMTDLGGPFFTRKVHLTDVTYPCKSWTYRQFVNEKAIQDGHILPRALPSLGVNVVKGNITGVPYPDPFSTDQELVALGTTAIANCSPVKPAVDLSQAFAELFREGLPTLIGMKTLKDRGPKALASEYLNFQFGIMPLWRDIQRTAKAIRNADKLLQNLHDNSGKLVRRRFDFPVEIATTETVIPMGLGKHIPDITDISAYSIAGGMGGIANGTYKVTQTIEKKRWFKGAFTYHDPGVVDSGKWKRIVADADRVYGLRPNVDTLWNLMPWSWLLDWFGNTGDVLQNVAALTEWGQLLRYGYMMETTTCTTTYAVNGISQSRGPLHGELFSYTLVDVTKKRVQATPFGFGVEFDSLNLYQTSILAAIGVSRW</sequence>
<organism evidence="1 2">
    <name type="scientific">ssRNA phage SRR5467091_11</name>
    <dbReference type="NCBI Taxonomy" id="2786461"/>
    <lineage>
        <taxon>Viruses</taxon>
        <taxon>Riboviria</taxon>
        <taxon>Orthornavirae</taxon>
        <taxon>Lenarviricota</taxon>
        <taxon>Leviviricetes</taxon>
        <taxon>Timlovirales</taxon>
        <taxon>Steitzviridae</taxon>
        <taxon>Bihckevirus</taxon>
        <taxon>Bihckevirus asiadaptatum</taxon>
    </lineage>
</organism>
<evidence type="ECO:0000313" key="2">
    <source>
        <dbReference type="Proteomes" id="UP000678492"/>
    </source>
</evidence>
<gene>
    <name evidence="1" type="primary">SRR5467091_11_1</name>
</gene>
<dbReference type="KEGG" id="vg:80399510"/>
<dbReference type="Proteomes" id="UP000678492">
    <property type="component" value="Segment"/>
</dbReference>
<name>A0A8S5L484_9VIRU</name>
<accession>A0A8S5L484</accession>
<keyword evidence="2" id="KW-1185">Reference proteome</keyword>
<dbReference type="GeneID" id="80399510"/>